<evidence type="ECO:0000256" key="1">
    <source>
        <dbReference type="SAM" id="Phobius"/>
    </source>
</evidence>
<evidence type="ECO:0000313" key="2">
    <source>
        <dbReference type="EMBL" id="SBS99171.1"/>
    </source>
</evidence>
<evidence type="ECO:0008006" key="4">
    <source>
        <dbReference type="Google" id="ProtNLM"/>
    </source>
</evidence>
<feature type="transmembrane region" description="Helical" evidence="1">
    <location>
        <begin position="156"/>
        <end position="178"/>
    </location>
</feature>
<gene>
    <name evidence="2" type="ORF">POVCU1_051090</name>
</gene>
<keyword evidence="1" id="KW-0472">Membrane</keyword>
<protein>
    <recommendedName>
        <fullName evidence="4">PIR Superfamily Protein</fullName>
    </recommendedName>
</protein>
<accession>A0A1A8X1N8</accession>
<proteinExistence type="predicted"/>
<name>A0A1A8X1N8_PLAOA</name>
<evidence type="ECO:0000313" key="3">
    <source>
        <dbReference type="Proteomes" id="UP000078546"/>
    </source>
</evidence>
<reference evidence="3" key="1">
    <citation type="submission" date="2016-05" db="EMBL/GenBank/DDBJ databases">
        <authorList>
            <person name="Naeem Raeece"/>
        </authorList>
    </citation>
    <scope>NUCLEOTIDE SEQUENCE [LARGE SCALE GENOMIC DNA]</scope>
</reference>
<organism evidence="2 3">
    <name type="scientific">Plasmodium ovale curtisi</name>
    <dbReference type="NCBI Taxonomy" id="864141"/>
    <lineage>
        <taxon>Eukaryota</taxon>
        <taxon>Sar</taxon>
        <taxon>Alveolata</taxon>
        <taxon>Apicomplexa</taxon>
        <taxon>Aconoidasida</taxon>
        <taxon>Haemosporida</taxon>
        <taxon>Plasmodiidae</taxon>
        <taxon>Plasmodium</taxon>
        <taxon>Plasmodium (Plasmodium)</taxon>
    </lineage>
</organism>
<sequence length="212" mass="25460">MATYSEVNDIIADNKSLTDAYAWMKKFKNKFDNNLEKHNVEIGKNTLYKSDYEYANVKDKKCVDDIAAEIIYIEPKKNEINRSLEYNLIKKYSEEEIIKINSSYEADIQKYKKFLKYYEQHNFDNFKKLITKIECTSGDVQESEVLEKQETPVDSFSLNIFIVPILSLWGYLLIYFFLYKEKLNFILNIEKIFEGTHVRSWFHRKIWEKIIF</sequence>
<dbReference type="Proteomes" id="UP000078546">
    <property type="component" value="Unassembled WGS sequence"/>
</dbReference>
<keyword evidence="1" id="KW-0812">Transmembrane</keyword>
<keyword evidence="1" id="KW-1133">Transmembrane helix</keyword>
<dbReference type="EMBL" id="FLQV01001174">
    <property type="protein sequence ID" value="SBS99171.1"/>
    <property type="molecule type" value="Genomic_DNA"/>
</dbReference>
<dbReference type="AlphaFoldDB" id="A0A1A8X1N8"/>